<comment type="caution">
    <text evidence="3">The sequence shown here is derived from an EMBL/GenBank/DDBJ whole genome shotgun (WGS) entry which is preliminary data.</text>
</comment>
<proteinExistence type="predicted"/>
<organism evidence="3 4">
    <name type="scientific">Volvox reticuliferus</name>
    <dbReference type="NCBI Taxonomy" id="1737510"/>
    <lineage>
        <taxon>Eukaryota</taxon>
        <taxon>Viridiplantae</taxon>
        <taxon>Chlorophyta</taxon>
        <taxon>core chlorophytes</taxon>
        <taxon>Chlorophyceae</taxon>
        <taxon>CS clade</taxon>
        <taxon>Chlamydomonadales</taxon>
        <taxon>Volvocaceae</taxon>
        <taxon>Volvox</taxon>
    </lineage>
</organism>
<dbReference type="InterPro" id="IPR027417">
    <property type="entry name" value="P-loop_NTPase"/>
</dbReference>
<evidence type="ECO:0000313" key="3">
    <source>
        <dbReference type="EMBL" id="GIL85343.1"/>
    </source>
</evidence>
<dbReference type="OrthoDB" id="6513042at2759"/>
<feature type="domain" description="DNA2/NAM7 helicase-like C-terminal" evidence="2">
    <location>
        <begin position="2"/>
        <end position="151"/>
    </location>
</feature>
<dbReference type="Proteomes" id="UP000747110">
    <property type="component" value="Unassembled WGS sequence"/>
</dbReference>
<dbReference type="InterPro" id="IPR045055">
    <property type="entry name" value="DNA2/NAM7-like"/>
</dbReference>
<keyword evidence="4" id="KW-1185">Reference proteome</keyword>
<dbReference type="CDD" id="cd18808">
    <property type="entry name" value="SF1_C_Upf1"/>
    <property type="match status" value="1"/>
</dbReference>
<reference evidence="3" key="1">
    <citation type="journal article" date="2021" name="Proc. Natl. Acad. Sci. U.S.A.">
        <title>Three genomes in the algal genus Volvox reveal the fate of a haploid sex-determining region after a transition to homothallism.</title>
        <authorList>
            <person name="Yamamoto K."/>
            <person name="Hamaji T."/>
            <person name="Kawai-Toyooka H."/>
            <person name="Matsuzaki R."/>
            <person name="Takahashi F."/>
            <person name="Nishimura Y."/>
            <person name="Kawachi M."/>
            <person name="Noguchi H."/>
            <person name="Minakuchi Y."/>
            <person name="Umen J.G."/>
            <person name="Toyoda A."/>
            <person name="Nozaki H."/>
        </authorList>
    </citation>
    <scope>NUCLEOTIDE SEQUENCE</scope>
    <source>
        <strain evidence="3">NIES-3786</strain>
    </source>
</reference>
<dbReference type="SUPFAM" id="SSF52540">
    <property type="entry name" value="P-loop containing nucleoside triphosphate hydrolases"/>
    <property type="match status" value="1"/>
</dbReference>
<feature type="region of interest" description="Disordered" evidence="1">
    <location>
        <begin position="329"/>
        <end position="365"/>
    </location>
</feature>
<sequence length="365" mass="39197">MAEAHVVARAVTRMLECGVDPEAVGVICFYRAQVNAIRRALQTQVSEVPLAQASLAPSAPTAGQSCPQPSGDGAARKEPGALAEPVATSATVPRGRDGGVQVATVDSFQGAEKEIIFLATTVSRAADFAADAKRLNVALTRGRRHLLVVGAPSALSQTSAVFKEIIRTCQDAMRDSQHQQQQQSLQERHAAASGATAGTCHALYVSAAGLHRLLASLDAPACGPLSPHPTRQTDTLVPRRYDTEMLPPRLSKPQQHGLPLTGPIAAVHGQAQQQQQQQQQQQAAWHEAPACNLQQQMHPPASDLLVPGDNAGFHPPPAWRQMARNVAMATASSSTPLQQHWRPAAQERDENVEEEEWVPMDWMDE</sequence>
<dbReference type="InterPro" id="IPR047187">
    <property type="entry name" value="SF1_C_Upf1"/>
</dbReference>
<protein>
    <recommendedName>
        <fullName evidence="2">DNA2/NAM7 helicase-like C-terminal domain-containing protein</fullName>
    </recommendedName>
</protein>
<evidence type="ECO:0000313" key="4">
    <source>
        <dbReference type="Proteomes" id="UP000747110"/>
    </source>
</evidence>
<dbReference type="AlphaFoldDB" id="A0A8J4CRQ2"/>
<name>A0A8J4CRQ2_9CHLO</name>
<accession>A0A8J4CRQ2</accession>
<gene>
    <name evidence="3" type="ORF">Vretifemale_13824</name>
</gene>
<dbReference type="PANTHER" id="PTHR10887">
    <property type="entry name" value="DNA2/NAM7 HELICASE FAMILY"/>
    <property type="match status" value="1"/>
</dbReference>
<feature type="compositionally biased region" description="Acidic residues" evidence="1">
    <location>
        <begin position="350"/>
        <end position="365"/>
    </location>
</feature>
<dbReference type="Pfam" id="PF13087">
    <property type="entry name" value="AAA_12"/>
    <property type="match status" value="1"/>
</dbReference>
<feature type="region of interest" description="Disordered" evidence="1">
    <location>
        <begin position="56"/>
        <end position="98"/>
    </location>
</feature>
<dbReference type="Gene3D" id="3.40.50.300">
    <property type="entry name" value="P-loop containing nucleotide triphosphate hydrolases"/>
    <property type="match status" value="1"/>
</dbReference>
<evidence type="ECO:0000259" key="2">
    <source>
        <dbReference type="Pfam" id="PF13087"/>
    </source>
</evidence>
<dbReference type="PANTHER" id="PTHR10887:SF518">
    <property type="entry name" value="RNA HELICASE NONSENSE MRNA REDUCING FACTOR"/>
    <property type="match status" value="1"/>
</dbReference>
<dbReference type="EMBL" id="BNCP01000032">
    <property type="protein sequence ID" value="GIL85343.1"/>
    <property type="molecule type" value="Genomic_DNA"/>
</dbReference>
<dbReference type="InterPro" id="IPR041679">
    <property type="entry name" value="DNA2/NAM7-like_C"/>
</dbReference>
<evidence type="ECO:0000256" key="1">
    <source>
        <dbReference type="SAM" id="MobiDB-lite"/>
    </source>
</evidence>